<evidence type="ECO:0000256" key="5">
    <source>
        <dbReference type="SAM" id="SignalP"/>
    </source>
</evidence>
<evidence type="ECO:0000313" key="6">
    <source>
        <dbReference type="EMBL" id="CAD8187288.1"/>
    </source>
</evidence>
<evidence type="ECO:0000313" key="7">
    <source>
        <dbReference type="Proteomes" id="UP000683925"/>
    </source>
</evidence>
<keyword evidence="3" id="KW-1015">Disulfide bond</keyword>
<keyword evidence="4" id="KW-0472">Membrane</keyword>
<organism evidence="6 7">
    <name type="scientific">Paramecium octaurelia</name>
    <dbReference type="NCBI Taxonomy" id="43137"/>
    <lineage>
        <taxon>Eukaryota</taxon>
        <taxon>Sar</taxon>
        <taxon>Alveolata</taxon>
        <taxon>Ciliophora</taxon>
        <taxon>Intramacronucleata</taxon>
        <taxon>Oligohymenophorea</taxon>
        <taxon>Peniculida</taxon>
        <taxon>Parameciidae</taxon>
        <taxon>Paramecium</taxon>
    </lineage>
</organism>
<accession>A0A8S1WAN6</accession>
<proteinExistence type="predicted"/>
<dbReference type="AlphaFoldDB" id="A0A8S1WAN6"/>
<evidence type="ECO:0000256" key="3">
    <source>
        <dbReference type="ARBA" id="ARBA00023157"/>
    </source>
</evidence>
<name>A0A8S1WAN6_PAROT</name>
<keyword evidence="4" id="KW-1133">Transmembrane helix</keyword>
<evidence type="ECO:0008006" key="8">
    <source>
        <dbReference type="Google" id="ProtNLM"/>
    </source>
</evidence>
<dbReference type="EMBL" id="CAJJDP010000089">
    <property type="protein sequence ID" value="CAD8187288.1"/>
    <property type="molecule type" value="Genomic_DNA"/>
</dbReference>
<dbReference type="Pfam" id="PF13948">
    <property type="entry name" value="DUF4215"/>
    <property type="match status" value="2"/>
</dbReference>
<gene>
    <name evidence="6" type="ORF">POCTA_138.1.T0900010</name>
</gene>
<evidence type="ECO:0000256" key="4">
    <source>
        <dbReference type="SAM" id="Phobius"/>
    </source>
</evidence>
<feature type="transmembrane region" description="Helical" evidence="4">
    <location>
        <begin position="331"/>
        <end position="355"/>
    </location>
</feature>
<dbReference type="NCBIfam" id="TIGR02232">
    <property type="entry name" value="myxo_disulf_rpt"/>
    <property type="match status" value="1"/>
</dbReference>
<dbReference type="PANTHER" id="PTHR38934">
    <property type="entry name" value="HYPHALLY REGULATED CELL WALL PROTEIN 1"/>
    <property type="match status" value="1"/>
</dbReference>
<evidence type="ECO:0000256" key="1">
    <source>
        <dbReference type="ARBA" id="ARBA00022729"/>
    </source>
</evidence>
<reference evidence="6" key="1">
    <citation type="submission" date="2021-01" db="EMBL/GenBank/DDBJ databases">
        <authorList>
            <consortium name="Genoscope - CEA"/>
            <person name="William W."/>
        </authorList>
    </citation>
    <scope>NUCLEOTIDE SEQUENCE</scope>
</reference>
<sequence length="370" mass="42309">MQQCHQFCKTCFGLHLLSVQLAIIFQISKKKNQHVNVKHALESYQMAVQLAILFKIEYQKDQNVSVLQDIMNQVNCPDAEDLTLSQCYKLCNNNQQIWHNITCNSCDIGFQLVSGECQTICGDLQIIGDELCEDNNAILNDLCYNCQFQCPAHCLTCDSSTTLPCPDVCGDGIITGIEDVKMEIYSILKTVKIEIYLIFKIYLYKSMMDTINIVNFNVNRIQYARVVLKTDANNVLMDICSLMVRFVLQYVKIHSKQLVNSAKMDQYYQIKVVTIVKRNANHLVLIVIKKINNLCYSTCGDKIVTQNEKCDDGNLIFEDGCHQCLFSCPILLVQFVFKVFVMIAMMVISILIFHASKFKIKLNMQDARCN</sequence>
<protein>
    <recommendedName>
        <fullName evidence="8">Transmembrane protein</fullName>
    </recommendedName>
</protein>
<comment type="caution">
    <text evidence="6">The sequence shown here is derived from an EMBL/GenBank/DDBJ whole genome shotgun (WGS) entry which is preliminary data.</text>
</comment>
<keyword evidence="1 5" id="KW-0732">Signal</keyword>
<feature type="chain" id="PRO_5035811549" description="Transmembrane protein" evidence="5">
    <location>
        <begin position="23"/>
        <end position="370"/>
    </location>
</feature>
<feature type="signal peptide" evidence="5">
    <location>
        <begin position="1"/>
        <end position="22"/>
    </location>
</feature>
<dbReference type="OrthoDB" id="323550at2759"/>
<keyword evidence="7" id="KW-1185">Reference proteome</keyword>
<dbReference type="Proteomes" id="UP000683925">
    <property type="component" value="Unassembled WGS sequence"/>
</dbReference>
<dbReference type="PANTHER" id="PTHR38934:SF6">
    <property type="entry name" value="CHROMOSOME UNDETERMINED SCAFFOLD_176, WHOLE GENOME SHOTGUN SEQUENCE"/>
    <property type="match status" value="1"/>
</dbReference>
<keyword evidence="4" id="KW-0812">Transmembrane</keyword>
<dbReference type="InterPro" id="IPR011936">
    <property type="entry name" value="Myxo_disulph_rpt"/>
</dbReference>
<evidence type="ECO:0000256" key="2">
    <source>
        <dbReference type="ARBA" id="ARBA00022737"/>
    </source>
</evidence>
<keyword evidence="2" id="KW-0677">Repeat</keyword>